<gene>
    <name evidence="2" type="ORF">M409DRAFT_61473</name>
</gene>
<feature type="compositionally biased region" description="Polar residues" evidence="1">
    <location>
        <begin position="1"/>
        <end position="12"/>
    </location>
</feature>
<proteinExistence type="predicted"/>
<accession>A0A6A6BVR6</accession>
<dbReference type="RefSeq" id="XP_033659522.1">
    <property type="nucleotide sequence ID" value="XM_033814774.1"/>
</dbReference>
<dbReference type="AlphaFoldDB" id="A0A6A6BVR6"/>
<feature type="compositionally biased region" description="Basic and acidic residues" evidence="1">
    <location>
        <begin position="61"/>
        <end position="71"/>
    </location>
</feature>
<feature type="compositionally biased region" description="Polar residues" evidence="1">
    <location>
        <begin position="25"/>
        <end position="46"/>
    </location>
</feature>
<organism evidence="2 3">
    <name type="scientific">Zasmidium cellare ATCC 36951</name>
    <dbReference type="NCBI Taxonomy" id="1080233"/>
    <lineage>
        <taxon>Eukaryota</taxon>
        <taxon>Fungi</taxon>
        <taxon>Dikarya</taxon>
        <taxon>Ascomycota</taxon>
        <taxon>Pezizomycotina</taxon>
        <taxon>Dothideomycetes</taxon>
        <taxon>Dothideomycetidae</taxon>
        <taxon>Mycosphaerellales</taxon>
        <taxon>Mycosphaerellaceae</taxon>
        <taxon>Zasmidium</taxon>
    </lineage>
</organism>
<protein>
    <submittedName>
        <fullName evidence="2">Uncharacterized protein</fullName>
    </submittedName>
</protein>
<feature type="compositionally biased region" description="Basic and acidic residues" evidence="1">
    <location>
        <begin position="295"/>
        <end position="315"/>
    </location>
</feature>
<dbReference type="GeneID" id="54568046"/>
<reference evidence="2" key="1">
    <citation type="journal article" date="2020" name="Stud. Mycol.">
        <title>101 Dothideomycetes genomes: a test case for predicting lifestyles and emergence of pathogens.</title>
        <authorList>
            <person name="Haridas S."/>
            <person name="Albert R."/>
            <person name="Binder M."/>
            <person name="Bloem J."/>
            <person name="Labutti K."/>
            <person name="Salamov A."/>
            <person name="Andreopoulos B."/>
            <person name="Baker S."/>
            <person name="Barry K."/>
            <person name="Bills G."/>
            <person name="Bluhm B."/>
            <person name="Cannon C."/>
            <person name="Castanera R."/>
            <person name="Culley D."/>
            <person name="Daum C."/>
            <person name="Ezra D."/>
            <person name="Gonzalez J."/>
            <person name="Henrissat B."/>
            <person name="Kuo A."/>
            <person name="Liang C."/>
            <person name="Lipzen A."/>
            <person name="Lutzoni F."/>
            <person name="Magnuson J."/>
            <person name="Mondo S."/>
            <person name="Nolan M."/>
            <person name="Ohm R."/>
            <person name="Pangilinan J."/>
            <person name="Park H.-J."/>
            <person name="Ramirez L."/>
            <person name="Alfaro M."/>
            <person name="Sun H."/>
            <person name="Tritt A."/>
            <person name="Yoshinaga Y."/>
            <person name="Zwiers L.-H."/>
            <person name="Turgeon B."/>
            <person name="Goodwin S."/>
            <person name="Spatafora J."/>
            <person name="Crous P."/>
            <person name="Grigoriev I."/>
        </authorList>
    </citation>
    <scope>NUCLEOTIDE SEQUENCE</scope>
    <source>
        <strain evidence="2">ATCC 36951</strain>
    </source>
</reference>
<evidence type="ECO:0000256" key="1">
    <source>
        <dbReference type="SAM" id="MobiDB-lite"/>
    </source>
</evidence>
<keyword evidence="3" id="KW-1185">Reference proteome</keyword>
<sequence length="328" mass="35828">MSRSGQNNTGAPPQSGRDRFHAHRGNSQLQTDNTRPNQPTFSTTPIAGNKRSVEDVQDSSENERETKRPYDPHSSPDGPPRRQIASSIVVPSEAMLSVAAQSRGVFSGGGTARGQSIAMSTASRPTRLAEVAAKNNSLAVGNAVLSGLAVSIATNAHQNQLLAQLLPSLRANGVNATGLDPRATPNSYMGFFPGLIINCMLSVTAQDPRADPQRDGRFLQDYHDYERVNPTGNGRLDVRMYNRGLIGRKSSICLTEQFTIKANENVSFVGRLTERSTGLFLDALSQVNDQALKECGDRRREEERRKAEAEAEAARSRGRYRRGSREDY</sequence>
<name>A0A6A6BVR6_ZASCE</name>
<dbReference type="Proteomes" id="UP000799537">
    <property type="component" value="Unassembled WGS sequence"/>
</dbReference>
<feature type="region of interest" description="Disordered" evidence="1">
    <location>
        <begin position="295"/>
        <end position="328"/>
    </location>
</feature>
<evidence type="ECO:0000313" key="2">
    <source>
        <dbReference type="EMBL" id="KAF2158633.1"/>
    </source>
</evidence>
<dbReference type="EMBL" id="ML993653">
    <property type="protein sequence ID" value="KAF2158633.1"/>
    <property type="molecule type" value="Genomic_DNA"/>
</dbReference>
<evidence type="ECO:0000313" key="3">
    <source>
        <dbReference type="Proteomes" id="UP000799537"/>
    </source>
</evidence>
<feature type="region of interest" description="Disordered" evidence="1">
    <location>
        <begin position="1"/>
        <end position="83"/>
    </location>
</feature>